<gene>
    <name evidence="6" type="ORF">FGK63_01065</name>
</gene>
<accession>A0ABY2X3Q3</accession>
<dbReference type="Proteomes" id="UP001193035">
    <property type="component" value="Unassembled WGS sequence"/>
</dbReference>
<feature type="domain" description="Cytochrome c" evidence="5">
    <location>
        <begin position="185"/>
        <end position="291"/>
    </location>
</feature>
<protein>
    <submittedName>
        <fullName evidence="6">C-type cytochrome</fullName>
    </submittedName>
</protein>
<dbReference type="PANTHER" id="PTHR35008">
    <property type="entry name" value="BLL4482 PROTEIN-RELATED"/>
    <property type="match status" value="1"/>
</dbReference>
<keyword evidence="7" id="KW-1185">Reference proteome</keyword>
<dbReference type="InterPro" id="IPR051459">
    <property type="entry name" value="Cytochrome_c-type_DH"/>
</dbReference>
<dbReference type="PROSITE" id="PS51007">
    <property type="entry name" value="CYTC"/>
    <property type="match status" value="2"/>
</dbReference>
<organism evidence="6 7">
    <name type="scientific">Ruegeria sediminis</name>
    <dbReference type="NCBI Taxonomy" id="2583820"/>
    <lineage>
        <taxon>Bacteria</taxon>
        <taxon>Pseudomonadati</taxon>
        <taxon>Pseudomonadota</taxon>
        <taxon>Alphaproteobacteria</taxon>
        <taxon>Rhodobacterales</taxon>
        <taxon>Roseobacteraceae</taxon>
        <taxon>Ruegeria</taxon>
    </lineage>
</organism>
<sequence>MRRVALLLAVAAVLAAACFYWLTVPSRAAEDSFSGISGDAAAGEAVFVAAGCSSCHAAPKSQETLVLSGGQRFPSEFGTFIAPNISTHPEAGIGGWSLADFASALRHGTSPDGRHYYPAFPYTSYARMTDQQIADLWAYVQTLPADATPSQPHEVSFPFSVRRGLGLWKLLNLSPEWVMQDAPTPEIERGRVLVEALGHCGECHTPRDAFGGLDRSAWLSGAPNPTGEGKIPALTPGEFDWSAGDIAYYLETGFTPDFDSAGGHMVAVIKNFSQLPAADRQAVASYLQALP</sequence>
<keyword evidence="1 4" id="KW-0349">Heme</keyword>
<evidence type="ECO:0000256" key="4">
    <source>
        <dbReference type="PROSITE-ProRule" id="PRU00433"/>
    </source>
</evidence>
<keyword evidence="2 4" id="KW-0479">Metal-binding</keyword>
<evidence type="ECO:0000256" key="2">
    <source>
        <dbReference type="ARBA" id="ARBA00022723"/>
    </source>
</evidence>
<dbReference type="SUPFAM" id="SSF46626">
    <property type="entry name" value="Cytochrome c"/>
    <property type="match status" value="2"/>
</dbReference>
<dbReference type="InterPro" id="IPR009056">
    <property type="entry name" value="Cyt_c-like_dom"/>
</dbReference>
<dbReference type="Gene3D" id="1.10.760.10">
    <property type="entry name" value="Cytochrome c-like domain"/>
    <property type="match status" value="2"/>
</dbReference>
<keyword evidence="3 4" id="KW-0408">Iron</keyword>
<evidence type="ECO:0000256" key="3">
    <source>
        <dbReference type="ARBA" id="ARBA00023004"/>
    </source>
</evidence>
<dbReference type="EMBL" id="VCPD01000001">
    <property type="protein sequence ID" value="TMV09690.1"/>
    <property type="molecule type" value="Genomic_DNA"/>
</dbReference>
<dbReference type="RefSeq" id="WP_138839749.1">
    <property type="nucleotide sequence ID" value="NZ_VCPD01000001.1"/>
</dbReference>
<dbReference type="PANTHER" id="PTHR35008:SF8">
    <property type="entry name" value="ALCOHOL DEHYDROGENASE CYTOCHROME C SUBUNIT"/>
    <property type="match status" value="1"/>
</dbReference>
<proteinExistence type="predicted"/>
<dbReference type="InterPro" id="IPR036909">
    <property type="entry name" value="Cyt_c-like_dom_sf"/>
</dbReference>
<feature type="domain" description="Cytochrome c" evidence="5">
    <location>
        <begin position="38"/>
        <end position="144"/>
    </location>
</feature>
<reference evidence="6 7" key="1">
    <citation type="submission" date="2019-05" db="EMBL/GenBank/DDBJ databases">
        <title>Ruegeria sp. nov., isolated from tidal flat.</title>
        <authorList>
            <person name="Kim W."/>
        </authorList>
    </citation>
    <scope>NUCLEOTIDE SEQUENCE [LARGE SCALE GENOMIC DNA]</scope>
    <source>
        <strain evidence="6 7">CAU 1488</strain>
    </source>
</reference>
<evidence type="ECO:0000259" key="5">
    <source>
        <dbReference type="PROSITE" id="PS51007"/>
    </source>
</evidence>
<comment type="caution">
    <text evidence="6">The sequence shown here is derived from an EMBL/GenBank/DDBJ whole genome shotgun (WGS) entry which is preliminary data.</text>
</comment>
<name>A0ABY2X3Q3_9RHOB</name>
<dbReference type="PROSITE" id="PS51257">
    <property type="entry name" value="PROKAR_LIPOPROTEIN"/>
    <property type="match status" value="1"/>
</dbReference>
<dbReference type="Pfam" id="PF00034">
    <property type="entry name" value="Cytochrom_C"/>
    <property type="match status" value="1"/>
</dbReference>
<evidence type="ECO:0000313" key="6">
    <source>
        <dbReference type="EMBL" id="TMV09690.1"/>
    </source>
</evidence>
<evidence type="ECO:0000256" key="1">
    <source>
        <dbReference type="ARBA" id="ARBA00022617"/>
    </source>
</evidence>
<evidence type="ECO:0000313" key="7">
    <source>
        <dbReference type="Proteomes" id="UP001193035"/>
    </source>
</evidence>